<evidence type="ECO:0000313" key="3">
    <source>
        <dbReference type="Proteomes" id="UP001239083"/>
    </source>
</evidence>
<gene>
    <name evidence="2" type="ORF">QFZ26_000524</name>
</gene>
<dbReference type="InterPro" id="IPR007138">
    <property type="entry name" value="ABM_dom"/>
</dbReference>
<dbReference type="GO" id="GO:0004497">
    <property type="term" value="F:monooxygenase activity"/>
    <property type="evidence" value="ECO:0007669"/>
    <property type="project" value="UniProtKB-KW"/>
</dbReference>
<name>A0ABU0R4H3_9MICO</name>
<dbReference type="Pfam" id="PF03992">
    <property type="entry name" value="ABM"/>
    <property type="match status" value="1"/>
</dbReference>
<dbReference type="EMBL" id="JAUSYY010000001">
    <property type="protein sequence ID" value="MDQ0892969.1"/>
    <property type="molecule type" value="Genomic_DNA"/>
</dbReference>
<feature type="domain" description="ABM" evidence="1">
    <location>
        <begin position="2"/>
        <end position="92"/>
    </location>
</feature>
<proteinExistence type="predicted"/>
<reference evidence="2 3" key="1">
    <citation type="submission" date="2023-07" db="EMBL/GenBank/DDBJ databases">
        <title>Comparative genomics of wheat-associated soil bacteria to identify genetic determinants of phenazine resistance.</title>
        <authorList>
            <person name="Mouncey N."/>
        </authorList>
    </citation>
    <scope>NUCLEOTIDE SEQUENCE [LARGE SCALE GENOMIC DNA]</scope>
    <source>
        <strain evidence="2 3">V3I3</strain>
    </source>
</reference>
<dbReference type="PROSITE" id="PS51725">
    <property type="entry name" value="ABM"/>
    <property type="match status" value="1"/>
</dbReference>
<dbReference type="InterPro" id="IPR011008">
    <property type="entry name" value="Dimeric_a/b-barrel"/>
</dbReference>
<sequence>MILEHAILPVIPGREADFESAFAEAAPIIAGMPGFLDLRLSRSIETPNEYLLLVQWQSVEAHEVGFRGSPEYGRWRELLHGFYEPFPVVEHFAEVLAARV</sequence>
<dbReference type="Proteomes" id="UP001239083">
    <property type="component" value="Unassembled WGS sequence"/>
</dbReference>
<evidence type="ECO:0000259" key="1">
    <source>
        <dbReference type="PROSITE" id="PS51725"/>
    </source>
</evidence>
<keyword evidence="2" id="KW-0560">Oxidoreductase</keyword>
<dbReference type="Gene3D" id="3.30.70.100">
    <property type="match status" value="1"/>
</dbReference>
<evidence type="ECO:0000313" key="2">
    <source>
        <dbReference type="EMBL" id="MDQ0892969.1"/>
    </source>
</evidence>
<keyword evidence="3" id="KW-1185">Reference proteome</keyword>
<organism evidence="2 3">
    <name type="scientific">Agromyces ramosus</name>
    <dbReference type="NCBI Taxonomy" id="33879"/>
    <lineage>
        <taxon>Bacteria</taxon>
        <taxon>Bacillati</taxon>
        <taxon>Actinomycetota</taxon>
        <taxon>Actinomycetes</taxon>
        <taxon>Micrococcales</taxon>
        <taxon>Microbacteriaceae</taxon>
        <taxon>Agromyces</taxon>
    </lineage>
</organism>
<dbReference type="RefSeq" id="WP_307039006.1">
    <property type="nucleotide sequence ID" value="NZ_JAUSYY010000001.1"/>
</dbReference>
<dbReference type="SUPFAM" id="SSF54909">
    <property type="entry name" value="Dimeric alpha+beta barrel"/>
    <property type="match status" value="1"/>
</dbReference>
<keyword evidence="2" id="KW-0503">Monooxygenase</keyword>
<comment type="caution">
    <text evidence="2">The sequence shown here is derived from an EMBL/GenBank/DDBJ whole genome shotgun (WGS) entry which is preliminary data.</text>
</comment>
<protein>
    <submittedName>
        <fullName evidence="2">Heme-degrading monooxygenase HmoA</fullName>
    </submittedName>
</protein>
<accession>A0ABU0R4H3</accession>